<dbReference type="InterPro" id="IPR002178">
    <property type="entry name" value="PTS_EIIA_type-2_dom"/>
</dbReference>
<dbReference type="PROSITE" id="PS51094">
    <property type="entry name" value="PTS_EIIA_TYPE_2"/>
    <property type="match status" value="1"/>
</dbReference>
<name>A0A1Z4VP93_9GAMM</name>
<dbReference type="Gene3D" id="3.40.930.10">
    <property type="entry name" value="Mannitol-specific EII, Chain A"/>
    <property type="match status" value="1"/>
</dbReference>
<dbReference type="NCBIfam" id="TIGR01419">
    <property type="entry name" value="nitro_reg_IIA"/>
    <property type="match status" value="1"/>
</dbReference>
<sequence length="174" mass="18790">MNPAPGVSARQEDTAETMNITELISPQRVVAGLGTTSKKRALEQLAELLAGHAPSLTPEEIFDSLIGRERLGSTGLGQGVALPHGRLAGLSEPVGAFASLDPAIDFDAIDHQPVDLMFALLVPAESTDEHLQILADLARRFSDKTFTDDLRRAATGEELYQRFLTQDARQRESA</sequence>
<gene>
    <name evidence="2" type="ORF">FOKN1_1021</name>
</gene>
<dbReference type="InterPro" id="IPR016152">
    <property type="entry name" value="PTrfase/Anion_transptr"/>
</dbReference>
<evidence type="ECO:0000313" key="3">
    <source>
        <dbReference type="Proteomes" id="UP000218765"/>
    </source>
</evidence>
<reference evidence="2 3" key="1">
    <citation type="submission" date="2017-05" db="EMBL/GenBank/DDBJ databases">
        <title>Thiocyanate degradation by Thiohalobacter thiocyanaticus FOKN1.</title>
        <authorList>
            <person name="Oshiki M."/>
            <person name="Fukushima T."/>
            <person name="Kawano S."/>
            <person name="Nakagawa J."/>
        </authorList>
    </citation>
    <scope>NUCLEOTIDE SEQUENCE [LARGE SCALE GENOMIC DNA]</scope>
    <source>
        <strain evidence="2 3">FOKN1</strain>
    </source>
</reference>
<dbReference type="InterPro" id="IPR051541">
    <property type="entry name" value="PTS_SugarTrans_NitroReg"/>
</dbReference>
<dbReference type="SUPFAM" id="SSF55804">
    <property type="entry name" value="Phoshotransferase/anion transport protein"/>
    <property type="match status" value="1"/>
</dbReference>
<dbReference type="KEGG" id="ttc:FOKN1_1021"/>
<evidence type="ECO:0000313" key="2">
    <source>
        <dbReference type="EMBL" id="BAZ93421.1"/>
    </source>
</evidence>
<dbReference type="GO" id="GO:0008982">
    <property type="term" value="F:protein-N(PI)-phosphohistidine-sugar phosphotransferase activity"/>
    <property type="evidence" value="ECO:0007669"/>
    <property type="project" value="InterPro"/>
</dbReference>
<organism evidence="2 3">
    <name type="scientific">Thiohalobacter thiocyanaticus</name>
    <dbReference type="NCBI Taxonomy" id="585455"/>
    <lineage>
        <taxon>Bacteria</taxon>
        <taxon>Pseudomonadati</taxon>
        <taxon>Pseudomonadota</taxon>
        <taxon>Gammaproteobacteria</taxon>
        <taxon>Thiohalobacterales</taxon>
        <taxon>Thiohalobacteraceae</taxon>
        <taxon>Thiohalobacter</taxon>
    </lineage>
</organism>
<dbReference type="Proteomes" id="UP000218765">
    <property type="component" value="Chromosome"/>
</dbReference>
<dbReference type="EMBL" id="AP018052">
    <property type="protein sequence ID" value="BAZ93421.1"/>
    <property type="molecule type" value="Genomic_DNA"/>
</dbReference>
<dbReference type="PANTHER" id="PTHR47738">
    <property type="entry name" value="PTS SYSTEM FRUCTOSE-LIKE EIIA COMPONENT-RELATED"/>
    <property type="match status" value="1"/>
</dbReference>
<dbReference type="PROSITE" id="PS00372">
    <property type="entry name" value="PTS_EIIA_TYPE_2_HIS"/>
    <property type="match status" value="1"/>
</dbReference>
<accession>A0A1Z4VP93</accession>
<dbReference type="PANTHER" id="PTHR47738:SF1">
    <property type="entry name" value="NITROGEN REGULATORY PROTEIN"/>
    <property type="match status" value="1"/>
</dbReference>
<evidence type="ECO:0000259" key="1">
    <source>
        <dbReference type="PROSITE" id="PS51094"/>
    </source>
</evidence>
<keyword evidence="3" id="KW-1185">Reference proteome</keyword>
<protein>
    <submittedName>
        <fullName evidence="2">Phosphotransferase system mannitol/fructose-specific IIA domain</fullName>
    </submittedName>
</protein>
<dbReference type="GO" id="GO:0009401">
    <property type="term" value="P:phosphoenolpyruvate-dependent sugar phosphotransferase system"/>
    <property type="evidence" value="ECO:0007669"/>
    <property type="project" value="InterPro"/>
</dbReference>
<dbReference type="InterPro" id="IPR006320">
    <property type="entry name" value="PTS_Nitro_regul"/>
</dbReference>
<dbReference type="Pfam" id="PF00359">
    <property type="entry name" value="PTS_EIIA_2"/>
    <property type="match status" value="1"/>
</dbReference>
<dbReference type="GO" id="GO:0030295">
    <property type="term" value="F:protein kinase activator activity"/>
    <property type="evidence" value="ECO:0007669"/>
    <property type="project" value="TreeGrafter"/>
</dbReference>
<feature type="domain" description="PTS EIIA type-2" evidence="1">
    <location>
        <begin position="22"/>
        <end position="166"/>
    </location>
</feature>
<dbReference type="AlphaFoldDB" id="A0A1Z4VP93"/>
<proteinExistence type="predicted"/>
<keyword evidence="2" id="KW-0808">Transferase</keyword>
<dbReference type="CDD" id="cd00211">
    <property type="entry name" value="PTS_IIA_fru"/>
    <property type="match status" value="1"/>
</dbReference>